<dbReference type="EMBL" id="CP000124">
    <property type="protein sequence ID" value="ABA50599.1"/>
    <property type="molecule type" value="Genomic_DNA"/>
</dbReference>
<dbReference type="AlphaFoldDB" id="Q3JQY9"/>
<evidence type="ECO:0000256" key="1">
    <source>
        <dbReference type="SAM" id="MobiDB-lite"/>
    </source>
</evidence>
<name>Q3JQY9_BURP1</name>
<accession>Q3JQY9</accession>
<feature type="region of interest" description="Disordered" evidence="1">
    <location>
        <begin position="500"/>
        <end position="526"/>
    </location>
</feature>
<organism evidence="2 3">
    <name type="scientific">Burkholderia pseudomallei (strain 1710b)</name>
    <dbReference type="NCBI Taxonomy" id="320372"/>
    <lineage>
        <taxon>Bacteria</taxon>
        <taxon>Pseudomonadati</taxon>
        <taxon>Pseudomonadota</taxon>
        <taxon>Betaproteobacteria</taxon>
        <taxon>Burkholderiales</taxon>
        <taxon>Burkholderiaceae</taxon>
        <taxon>Burkholderia</taxon>
        <taxon>pseudomallei group</taxon>
    </lineage>
</organism>
<proteinExistence type="predicted"/>
<feature type="compositionally biased region" description="Basic and acidic residues" evidence="1">
    <location>
        <begin position="60"/>
        <end position="75"/>
    </location>
</feature>
<evidence type="ECO:0000313" key="2">
    <source>
        <dbReference type="EMBL" id="ABA50599.1"/>
    </source>
</evidence>
<dbReference type="EnsemblBacteria" id="ABA50599">
    <property type="protein sequence ID" value="ABA50599"/>
    <property type="gene ID" value="BURPS1710b_2627"/>
</dbReference>
<evidence type="ECO:0000313" key="3">
    <source>
        <dbReference type="Proteomes" id="UP000002700"/>
    </source>
</evidence>
<dbReference type="KEGG" id="bpm:BURPS1710b_2627"/>
<dbReference type="HOGENOM" id="CLU_517489_0_0_4"/>
<gene>
    <name evidence="2" type="ordered locus">BURPS1710b_2627</name>
</gene>
<protein>
    <submittedName>
        <fullName evidence="2">Uncharacterized protein</fullName>
    </submittedName>
</protein>
<feature type="compositionally biased region" description="Basic residues" evidence="1">
    <location>
        <begin position="513"/>
        <end position="526"/>
    </location>
</feature>
<feature type="region of interest" description="Disordered" evidence="1">
    <location>
        <begin position="60"/>
        <end position="82"/>
    </location>
</feature>
<reference evidence="2 3" key="1">
    <citation type="submission" date="2005-09" db="EMBL/GenBank/DDBJ databases">
        <authorList>
            <person name="Woods D.E."/>
            <person name="Nierman W.C."/>
        </authorList>
    </citation>
    <scope>NUCLEOTIDE SEQUENCE [LARGE SCALE GENOMIC DNA]</scope>
    <source>
        <strain evidence="2 3">1710b</strain>
    </source>
</reference>
<dbReference type="Proteomes" id="UP000002700">
    <property type="component" value="Chromosome I"/>
</dbReference>
<sequence>MTAEQQRSEIVETVLRFVNTLFAVRAKFLEAVHSTRALPRFVASTARLPGRPARLCERRREARHDDVAAEQQQHRVDRRRMRRARDEQAHRHRKLRHLQLVRAEHGLQRGRDRLLRPLGRLQRRGKLGERRAHRVGHVLRERLRIRGGRTVEHRRILRDLLHRRRAILHQPHHAHKVRAPRDRVGVDAERREERLCQLGQARVVRFLDVVVVQPVQLVVIVLRGRLAEMLEIEPFDELLAREDLRVAVRPAETREIVEHRLRQIAGIAVAHHAHRAVALAHLLALLVEHGRQMRVHRHFAAERAQDVDLARRIVHMVVPADHVRDAHVEIVDDDAEVVRRRAVGARDDEIVELLVRDLDAALHGVVPDDRPRQRIAKAQHGGHARRRLGQHLARLGAPRAIVARLLARRALALAQRIEFFGRHVARVDEVFLEHLREHLAIAVHPLHLVVRAFVVVEPEPCHPFEDRIDRRLGRALEIRILDPQHERALHLAGERPRIERGSDVAEMDEAGGARRKTGAYRTGHKR</sequence>